<organism evidence="2 3">
    <name type="scientific">Streptomyces amritsarensis</name>
    <dbReference type="NCBI Taxonomy" id="681158"/>
    <lineage>
        <taxon>Bacteria</taxon>
        <taxon>Bacillati</taxon>
        <taxon>Actinomycetota</taxon>
        <taxon>Actinomycetes</taxon>
        <taxon>Kitasatosporales</taxon>
        <taxon>Streptomycetaceae</taxon>
        <taxon>Streptomyces</taxon>
    </lineage>
</organism>
<reference evidence="2 3" key="1">
    <citation type="submission" date="2016-01" db="EMBL/GenBank/DDBJ databases">
        <title>Streptomyces amritsarensis strain MTCC 11845 genome sequencing and assembly.</title>
        <authorList>
            <person name="Sharma D."/>
            <person name="Nair G.R."/>
            <person name="Kaur G."/>
            <person name="Manhas R.K."/>
            <person name="Mayilraj S."/>
        </authorList>
    </citation>
    <scope>NUCLEOTIDE SEQUENCE [LARGE SCALE GENOMIC DNA]</scope>
    <source>
        <strain evidence="2 3">MTCC 11845</strain>
    </source>
</reference>
<evidence type="ECO:0000313" key="3">
    <source>
        <dbReference type="Proteomes" id="UP000187151"/>
    </source>
</evidence>
<gene>
    <name evidence="2" type="ORF">AVW11_16340</name>
</gene>
<feature type="region of interest" description="Disordered" evidence="1">
    <location>
        <begin position="146"/>
        <end position="179"/>
    </location>
</feature>
<keyword evidence="3" id="KW-1185">Reference proteome</keyword>
<name>A0ABX3G501_9ACTN</name>
<proteinExistence type="predicted"/>
<accession>A0ABX3G501</accession>
<protein>
    <submittedName>
        <fullName evidence="2">Uncharacterized protein</fullName>
    </submittedName>
</protein>
<evidence type="ECO:0000313" key="2">
    <source>
        <dbReference type="EMBL" id="OLZ65883.1"/>
    </source>
</evidence>
<evidence type="ECO:0000256" key="1">
    <source>
        <dbReference type="SAM" id="MobiDB-lite"/>
    </source>
</evidence>
<comment type="caution">
    <text evidence="2">The sequence shown here is derived from an EMBL/GenBank/DDBJ whole genome shotgun (WGS) entry which is preliminary data.</text>
</comment>
<dbReference type="EMBL" id="MQUR01000033">
    <property type="protein sequence ID" value="OLZ65883.1"/>
    <property type="molecule type" value="Genomic_DNA"/>
</dbReference>
<dbReference type="Proteomes" id="UP000187151">
    <property type="component" value="Unassembled WGS sequence"/>
</dbReference>
<sequence>MEGDSVVDPAVAAVAATAATTLVTAMTTDAWDHTRRGFGRLLGLGGRAGESGGVEVEAEAELEHARETVLTAYERGDAAALGEAHENWAARLGAALEANAHRSAECERLLRELIAGQPGADGEIRALGAALRGSQTHGVYSQVIQSGGAGAQGPGASVTVTNHHHGPGAAQAGIPRGES</sequence>